<evidence type="ECO:0000313" key="4">
    <source>
        <dbReference type="Proteomes" id="UP000030378"/>
    </source>
</evidence>
<accession>A0AAP8TRJ1</accession>
<dbReference type="InterPro" id="IPR028098">
    <property type="entry name" value="Glyco_trans_4-like_N"/>
</dbReference>
<dbReference type="PANTHER" id="PTHR12526">
    <property type="entry name" value="GLYCOSYLTRANSFERASE"/>
    <property type="match status" value="1"/>
</dbReference>
<dbReference type="GO" id="GO:0016757">
    <property type="term" value="F:glycosyltransferase activity"/>
    <property type="evidence" value="ECO:0007669"/>
    <property type="project" value="InterPro"/>
</dbReference>
<sequence length="370" mass="41287">MQALQGKKICIVVPTFFGGGAERIALNLAEYYSKNNQVKILAFNAEGPYRSQISDNIKVYDAGVKVASRGLKKIYATFKSIDYDVVISVMRDSNIWTGLAHLLLRKKKIIFLEASTMHGIQKMPTLKRNIFKWLMRVAYLRADKVISNSYDTESDLVNNKIISKNSKKSVVIGNPVLPDNVAALASESIDHEWFNDTNLKVVLSVGRLHELKNFPMLIKAFSLLQKEQSNTRLVILGAGEDAAKDKLMSLADSLQISPFVQILSFEKNPYPFYQKASVFALCSEWEGFGNVLVEALSCGTPVVSTNCPGGPKEILENGKFGRLVTPGDVTMLAKELDYVLSENVYSEQELKSRAADFEIGKIAERYIRQI</sequence>
<dbReference type="GO" id="GO:1901135">
    <property type="term" value="P:carbohydrate derivative metabolic process"/>
    <property type="evidence" value="ECO:0007669"/>
    <property type="project" value="UniProtKB-ARBA"/>
</dbReference>
<dbReference type="SUPFAM" id="SSF53756">
    <property type="entry name" value="UDP-Glycosyltransferase/glycogen phosphorylase"/>
    <property type="match status" value="1"/>
</dbReference>
<dbReference type="Gene3D" id="3.40.50.2000">
    <property type="entry name" value="Glycogen Phosphorylase B"/>
    <property type="match status" value="2"/>
</dbReference>
<reference evidence="4" key="1">
    <citation type="submission" date="2017-12" db="EMBL/GenBank/DDBJ databases">
        <title>FDA dAtabase for Regulatory Grade micrObial Sequences (FDA-ARGOS): Supporting development and validation of Infectious Disease Dx tests.</title>
        <authorList>
            <person name="Campos J."/>
            <person name="Goldberg B."/>
            <person name="Tallon L."/>
            <person name="Sadzewicz L."/>
            <person name="Sengamalay N."/>
            <person name="Ott S."/>
            <person name="Godinez A."/>
            <person name="Nagaraj S."/>
            <person name="Vavikolanu K."/>
            <person name="Vyas G."/>
            <person name="Nadendla S."/>
            <person name="Aluvathingal J."/>
            <person name="Geyer C."/>
            <person name="Nandy P."/>
            <person name="Hobson J."/>
            <person name="Sichtig H."/>
        </authorList>
    </citation>
    <scope>NUCLEOTIDE SEQUENCE [LARGE SCALE GENOMIC DNA]</scope>
    <source>
        <strain evidence="4">FDAARGOS_79</strain>
    </source>
</reference>
<protein>
    <recommendedName>
        <fullName evidence="5">Glycosyltransferase</fullName>
    </recommendedName>
</protein>
<dbReference type="EMBL" id="JTBC02000002">
    <property type="protein sequence ID" value="PNO71361.1"/>
    <property type="molecule type" value="Genomic_DNA"/>
</dbReference>
<comment type="caution">
    <text evidence="3">The sequence shown here is derived from an EMBL/GenBank/DDBJ whole genome shotgun (WGS) entry which is preliminary data.</text>
</comment>
<feature type="domain" description="Glycosyltransferase subfamily 4-like N-terminal" evidence="2">
    <location>
        <begin position="19"/>
        <end position="176"/>
    </location>
</feature>
<gene>
    <name evidence="3" type="ORF">MC70_015720</name>
</gene>
<dbReference type="AlphaFoldDB" id="A0AAP8TRJ1"/>
<dbReference type="Pfam" id="PF13439">
    <property type="entry name" value="Glyco_transf_4"/>
    <property type="match status" value="1"/>
</dbReference>
<evidence type="ECO:0000259" key="2">
    <source>
        <dbReference type="Pfam" id="PF13439"/>
    </source>
</evidence>
<organism evidence="3 4">
    <name type="scientific">Serratia marcescens</name>
    <dbReference type="NCBI Taxonomy" id="615"/>
    <lineage>
        <taxon>Bacteria</taxon>
        <taxon>Pseudomonadati</taxon>
        <taxon>Pseudomonadota</taxon>
        <taxon>Gammaproteobacteria</taxon>
        <taxon>Enterobacterales</taxon>
        <taxon>Yersiniaceae</taxon>
        <taxon>Serratia</taxon>
    </lineage>
</organism>
<dbReference type="RefSeq" id="WP_102984982.1">
    <property type="nucleotide sequence ID" value="NZ_CP033623.1"/>
</dbReference>
<feature type="domain" description="Glycosyl transferase family 1" evidence="1">
    <location>
        <begin position="191"/>
        <end position="350"/>
    </location>
</feature>
<evidence type="ECO:0000313" key="3">
    <source>
        <dbReference type="EMBL" id="PNO71361.1"/>
    </source>
</evidence>
<evidence type="ECO:0000259" key="1">
    <source>
        <dbReference type="Pfam" id="PF00534"/>
    </source>
</evidence>
<dbReference type="InterPro" id="IPR001296">
    <property type="entry name" value="Glyco_trans_1"/>
</dbReference>
<evidence type="ECO:0008006" key="5">
    <source>
        <dbReference type="Google" id="ProtNLM"/>
    </source>
</evidence>
<name>A0AAP8TRJ1_SERMA</name>
<proteinExistence type="predicted"/>
<dbReference type="Proteomes" id="UP000030378">
    <property type="component" value="Unassembled WGS sequence"/>
</dbReference>
<dbReference type="CDD" id="cd03811">
    <property type="entry name" value="GT4_GT28_WabH-like"/>
    <property type="match status" value="1"/>
</dbReference>
<dbReference type="PANTHER" id="PTHR12526:SF630">
    <property type="entry name" value="GLYCOSYLTRANSFERASE"/>
    <property type="match status" value="1"/>
</dbReference>
<dbReference type="Pfam" id="PF00534">
    <property type="entry name" value="Glycos_transf_1"/>
    <property type="match status" value="1"/>
</dbReference>